<gene>
    <name evidence="2" type="ORF">C7459_10783</name>
</gene>
<accession>A0A316D8V7</accession>
<dbReference type="InterPro" id="IPR003607">
    <property type="entry name" value="HD/PDEase_dom"/>
</dbReference>
<dbReference type="PANTHER" id="PTHR43155">
    <property type="entry name" value="CYCLIC DI-GMP PHOSPHODIESTERASE PA4108-RELATED"/>
    <property type="match status" value="1"/>
</dbReference>
<reference evidence="2 3" key="1">
    <citation type="submission" date="2018-05" db="EMBL/GenBank/DDBJ databases">
        <title>Genomic Encyclopedia of Type Strains, Phase IV (KMG-IV): sequencing the most valuable type-strain genomes for metagenomic binning, comparative biology and taxonomic classification.</title>
        <authorList>
            <person name="Goeker M."/>
        </authorList>
    </citation>
    <scope>NUCLEOTIDE SEQUENCE [LARGE SCALE GENOMIC DNA]</scope>
    <source>
        <strain evidence="2 3">DSM 18773</strain>
    </source>
</reference>
<dbReference type="AlphaFoldDB" id="A0A316D8V7"/>
<comment type="caution">
    <text evidence="2">The sequence shown here is derived from an EMBL/GenBank/DDBJ whole genome shotgun (WGS) entry which is preliminary data.</text>
</comment>
<dbReference type="RefSeq" id="WP_109688664.1">
    <property type="nucleotide sequence ID" value="NZ_QGGL01000007.1"/>
</dbReference>
<dbReference type="EMBL" id="QGGL01000007">
    <property type="protein sequence ID" value="PWK13416.1"/>
    <property type="molecule type" value="Genomic_DNA"/>
</dbReference>
<dbReference type="SMART" id="SM00471">
    <property type="entry name" value="HDc"/>
    <property type="match status" value="1"/>
</dbReference>
<sequence>MRHITVDTVQPGNVLARTIYTNDGRPLLNSGVQLTVGMLSTLRRLGVTMLYIEDARFQDIVVEEVVSETTRREALSNFSTAVQHMQGGKDFNSKAISQATGSIIDEIMKNKKVLVSLSDIRTKDNRAFIHAINVTILSIVIGSNMGLNRAQMSDLALGAMFHDIGKIELPENMKREEEGDLPTGLSSDEKHTWRGYKRLRKKNEISIVAAHCCLQHHEHIDGSGFPRGLSGDEIHPYAKIVAVANAFDNLIAGDEDTKPMLPHEATELLMSLAGKKFDHEVVVQFLRSVAVYPTGISIKLDNGMVGIIVGQHKGLPSRPIVRVFTKEDGEWESHEIQELDLAKETTLFIQKVMNE</sequence>
<dbReference type="Gene3D" id="1.10.3210.10">
    <property type="entry name" value="Hypothetical protein af1432"/>
    <property type="match status" value="1"/>
</dbReference>
<keyword evidence="3" id="KW-1185">Reference proteome</keyword>
<protein>
    <submittedName>
        <fullName evidence="2">HD domain-containing protein</fullName>
    </submittedName>
</protein>
<dbReference type="InterPro" id="IPR037522">
    <property type="entry name" value="HD_GYP_dom"/>
</dbReference>
<evidence type="ECO:0000259" key="1">
    <source>
        <dbReference type="PROSITE" id="PS51832"/>
    </source>
</evidence>
<feature type="domain" description="HD-GYP" evidence="1">
    <location>
        <begin position="105"/>
        <end position="301"/>
    </location>
</feature>
<dbReference type="SUPFAM" id="SSF109604">
    <property type="entry name" value="HD-domain/PDEase-like"/>
    <property type="match status" value="1"/>
</dbReference>
<dbReference type="CDD" id="cd00077">
    <property type="entry name" value="HDc"/>
    <property type="match status" value="1"/>
</dbReference>
<evidence type="ECO:0000313" key="2">
    <source>
        <dbReference type="EMBL" id="PWK13416.1"/>
    </source>
</evidence>
<dbReference type="Pfam" id="PF13487">
    <property type="entry name" value="HD_5"/>
    <property type="match status" value="1"/>
</dbReference>
<dbReference type="PANTHER" id="PTHR43155:SF2">
    <property type="entry name" value="CYCLIC DI-GMP PHOSPHODIESTERASE PA4108"/>
    <property type="match status" value="1"/>
</dbReference>
<evidence type="ECO:0000313" key="3">
    <source>
        <dbReference type="Proteomes" id="UP000245634"/>
    </source>
</evidence>
<dbReference type="OrthoDB" id="9759601at2"/>
<dbReference type="Proteomes" id="UP000245634">
    <property type="component" value="Unassembled WGS sequence"/>
</dbReference>
<dbReference type="PROSITE" id="PS51832">
    <property type="entry name" value="HD_GYP"/>
    <property type="match status" value="1"/>
</dbReference>
<proteinExistence type="predicted"/>
<name>A0A316D8V7_9BACL</name>
<organism evidence="2 3">
    <name type="scientific">Tumebacillus permanentifrigoris</name>
    <dbReference type="NCBI Taxonomy" id="378543"/>
    <lineage>
        <taxon>Bacteria</taxon>
        <taxon>Bacillati</taxon>
        <taxon>Bacillota</taxon>
        <taxon>Bacilli</taxon>
        <taxon>Bacillales</taxon>
        <taxon>Alicyclobacillaceae</taxon>
        <taxon>Tumebacillus</taxon>
    </lineage>
</organism>